<dbReference type="GO" id="GO:0016763">
    <property type="term" value="F:pentosyltransferase activity"/>
    <property type="evidence" value="ECO:0007669"/>
    <property type="project" value="UniProtKB-ARBA"/>
</dbReference>
<dbReference type="Pfam" id="PF04577">
    <property type="entry name" value="Glyco_transf_61"/>
    <property type="match status" value="1"/>
</dbReference>
<evidence type="ECO:0000256" key="3">
    <source>
        <dbReference type="ARBA" id="ARBA00022679"/>
    </source>
</evidence>
<keyword evidence="4" id="KW-0325">Glycoprotein</keyword>
<evidence type="ECO:0000256" key="2">
    <source>
        <dbReference type="ARBA" id="ARBA00022676"/>
    </source>
</evidence>
<evidence type="ECO:0000256" key="5">
    <source>
        <dbReference type="SAM" id="Phobius"/>
    </source>
</evidence>
<comment type="caution">
    <text evidence="7">The sequence shown here is derived from an EMBL/GenBank/DDBJ whole genome shotgun (WGS) entry which is preliminary data.</text>
</comment>
<feature type="domain" description="Glycosyltransferase 61 catalytic" evidence="6">
    <location>
        <begin position="179"/>
        <end position="313"/>
    </location>
</feature>
<dbReference type="GO" id="GO:0000139">
    <property type="term" value="C:Golgi membrane"/>
    <property type="evidence" value="ECO:0007669"/>
    <property type="project" value="UniProtKB-SubCell"/>
</dbReference>
<name>A0AAW2UH60_9LAMI</name>
<keyword evidence="3" id="KW-0808">Transferase</keyword>
<feature type="transmembrane region" description="Helical" evidence="5">
    <location>
        <begin position="21"/>
        <end position="38"/>
    </location>
</feature>
<comment type="subcellular location">
    <subcellularLocation>
        <location evidence="1">Golgi apparatus membrane</location>
        <topology evidence="1">Single-pass type II membrane protein</topology>
    </subcellularLocation>
</comment>
<protein>
    <submittedName>
        <fullName evidence="7">Alpha-1,3-arabinosyltransferase XAT3</fullName>
    </submittedName>
</protein>
<reference evidence="7" key="2">
    <citation type="journal article" date="2024" name="Plant">
        <title>Genomic evolution and insights into agronomic trait innovations of Sesamum species.</title>
        <authorList>
            <person name="Miao H."/>
            <person name="Wang L."/>
            <person name="Qu L."/>
            <person name="Liu H."/>
            <person name="Sun Y."/>
            <person name="Le M."/>
            <person name="Wang Q."/>
            <person name="Wei S."/>
            <person name="Zheng Y."/>
            <person name="Lin W."/>
            <person name="Duan Y."/>
            <person name="Cao H."/>
            <person name="Xiong S."/>
            <person name="Wang X."/>
            <person name="Wei L."/>
            <person name="Li C."/>
            <person name="Ma Q."/>
            <person name="Ju M."/>
            <person name="Zhao R."/>
            <person name="Li G."/>
            <person name="Mu C."/>
            <person name="Tian Q."/>
            <person name="Mei H."/>
            <person name="Zhang T."/>
            <person name="Gao T."/>
            <person name="Zhang H."/>
        </authorList>
    </citation>
    <scope>NUCLEOTIDE SEQUENCE</scope>
    <source>
        <strain evidence="7">KEN1</strain>
    </source>
</reference>
<dbReference type="InterPro" id="IPR049625">
    <property type="entry name" value="Glyco_transf_61_cat"/>
</dbReference>
<keyword evidence="2" id="KW-0328">Glycosyltransferase</keyword>
<dbReference type="EMBL" id="JACGWN010000012">
    <property type="protein sequence ID" value="KAL0415908.1"/>
    <property type="molecule type" value="Genomic_DNA"/>
</dbReference>
<accession>A0AAW2UH60</accession>
<keyword evidence="5" id="KW-1133">Transmembrane helix</keyword>
<keyword evidence="5" id="KW-0812">Transmembrane</keyword>
<reference evidence="7" key="1">
    <citation type="submission" date="2020-06" db="EMBL/GenBank/DDBJ databases">
        <authorList>
            <person name="Li T."/>
            <person name="Hu X."/>
            <person name="Zhang T."/>
            <person name="Song X."/>
            <person name="Zhang H."/>
            <person name="Dai N."/>
            <person name="Sheng W."/>
            <person name="Hou X."/>
            <person name="Wei L."/>
        </authorList>
    </citation>
    <scope>NUCLEOTIDE SEQUENCE</scope>
    <source>
        <strain evidence="7">KEN1</strain>
        <tissue evidence="7">Leaf</tissue>
    </source>
</reference>
<evidence type="ECO:0000259" key="6">
    <source>
        <dbReference type="Pfam" id="PF04577"/>
    </source>
</evidence>
<dbReference type="PANTHER" id="PTHR20961:SF5">
    <property type="entry name" value="GLYCOSYLTRANSFERASE-RELATED"/>
    <property type="match status" value="1"/>
</dbReference>
<dbReference type="AlphaFoldDB" id="A0AAW2UH60"/>
<evidence type="ECO:0000256" key="1">
    <source>
        <dbReference type="ARBA" id="ARBA00004323"/>
    </source>
</evidence>
<evidence type="ECO:0000256" key="4">
    <source>
        <dbReference type="ARBA" id="ARBA00023180"/>
    </source>
</evidence>
<sequence>MVYESIFSRSFRKEELRKLGFGALVICFLMGFSFHTIFDQPFYVFEITGDIRVHGNSSAIFIASLPEEELNSWTTKPYARKGDNYGMDYVRTWKINNVAENLPDCSQHSSIPAIVFSTGGYCGNHFHDFTDMLIPLFLTAQQFHGIVLFLVADKRSSWISKYRMVLEKLSKYDIIEIEKETQVLCFVRVIVGLKAHKEFGIDPLESPHYSMAEFRQFLRSTYSLGRELIIDCRPTCRTRPRMLIISRKQNRFITNENEVANLARNMGFDVVVEETGSNVSAVAKLVNSFDVLMGVHGAGLTNMVFLPENAVVIQIIPFGAELWAKPYFQLPAKGMKLRYLEYKVSLNESSLLGKYPHDSEVYRDPHAVYKKGFIGFHSVYLSNQNITLDFHRFRKTILKAMEIIQY</sequence>
<dbReference type="PANTHER" id="PTHR20961">
    <property type="entry name" value="GLYCOSYLTRANSFERASE"/>
    <property type="match status" value="1"/>
</dbReference>
<proteinExistence type="predicted"/>
<keyword evidence="5" id="KW-0472">Membrane</keyword>
<organism evidence="7">
    <name type="scientific">Sesamum latifolium</name>
    <dbReference type="NCBI Taxonomy" id="2727402"/>
    <lineage>
        <taxon>Eukaryota</taxon>
        <taxon>Viridiplantae</taxon>
        <taxon>Streptophyta</taxon>
        <taxon>Embryophyta</taxon>
        <taxon>Tracheophyta</taxon>
        <taxon>Spermatophyta</taxon>
        <taxon>Magnoliopsida</taxon>
        <taxon>eudicotyledons</taxon>
        <taxon>Gunneridae</taxon>
        <taxon>Pentapetalae</taxon>
        <taxon>asterids</taxon>
        <taxon>lamiids</taxon>
        <taxon>Lamiales</taxon>
        <taxon>Pedaliaceae</taxon>
        <taxon>Sesamum</taxon>
    </lineage>
</organism>
<dbReference type="InterPro" id="IPR007657">
    <property type="entry name" value="Glycosyltransferase_61"/>
</dbReference>
<evidence type="ECO:0000313" key="7">
    <source>
        <dbReference type="EMBL" id="KAL0415908.1"/>
    </source>
</evidence>
<gene>
    <name evidence="7" type="ORF">Slati_3422700</name>
</gene>